<name>A0AAF3EG07_9BILA</name>
<dbReference type="Proteomes" id="UP000887575">
    <property type="component" value="Unassembled WGS sequence"/>
</dbReference>
<proteinExistence type="predicted"/>
<organism evidence="1 2">
    <name type="scientific">Mesorhabditis belari</name>
    <dbReference type="NCBI Taxonomy" id="2138241"/>
    <lineage>
        <taxon>Eukaryota</taxon>
        <taxon>Metazoa</taxon>
        <taxon>Ecdysozoa</taxon>
        <taxon>Nematoda</taxon>
        <taxon>Chromadorea</taxon>
        <taxon>Rhabditida</taxon>
        <taxon>Rhabditina</taxon>
        <taxon>Rhabditomorpha</taxon>
        <taxon>Rhabditoidea</taxon>
        <taxon>Rhabditidae</taxon>
        <taxon>Mesorhabditinae</taxon>
        <taxon>Mesorhabditis</taxon>
    </lineage>
</organism>
<keyword evidence="1" id="KW-1185">Reference proteome</keyword>
<dbReference type="WBParaSite" id="MBELARI_LOCUS12898">
    <property type="protein sequence ID" value="MBELARI_LOCUS12898"/>
    <property type="gene ID" value="MBELARI_LOCUS12898"/>
</dbReference>
<evidence type="ECO:0000313" key="1">
    <source>
        <dbReference type="Proteomes" id="UP000887575"/>
    </source>
</evidence>
<protein>
    <submittedName>
        <fullName evidence="2">Uncharacterized protein</fullName>
    </submittedName>
</protein>
<reference evidence="2" key="1">
    <citation type="submission" date="2024-02" db="UniProtKB">
        <authorList>
            <consortium name="WormBaseParasite"/>
        </authorList>
    </citation>
    <scope>IDENTIFICATION</scope>
</reference>
<dbReference type="AlphaFoldDB" id="A0AAF3EG07"/>
<evidence type="ECO:0000313" key="2">
    <source>
        <dbReference type="WBParaSite" id="MBELARI_LOCUS12898"/>
    </source>
</evidence>
<sequence length="192" mass="21930">MIINGKTMPEEIKLTDDEYKSVAELQHQLDDYLKADDKESIVEEMRTYVTMGFMAPILDHMTKLLLPYVPKIGALMTKLESSLHDKEPVSKVMALMQETNDVIKKESLQMGPDRIQHILCLPGPEKIEEDLPESRSELQNLPILNRITAMGLDRIQHIRCLPGPEKIEEDLPESQSELQDSSILNSYQLVVF</sequence>
<accession>A0AAF3EG07</accession>